<keyword evidence="2" id="KW-0863">Zinc-finger</keyword>
<dbReference type="Proteomes" id="UP000594261">
    <property type="component" value="Chromosome 2"/>
</dbReference>
<feature type="compositionally biased region" description="Basic and acidic residues" evidence="4">
    <location>
        <begin position="249"/>
        <end position="277"/>
    </location>
</feature>
<reference evidence="7" key="1">
    <citation type="journal article" date="2016" name="G3 (Bethesda)">
        <title>First Draft Assembly and Annotation of the Genome of a California Endemic Oak Quercus lobata Nee (Fagaceae).</title>
        <authorList>
            <person name="Sork V.L."/>
            <person name="Fitz-Gibbon S.T."/>
            <person name="Puiu D."/>
            <person name="Crepeau M."/>
            <person name="Gugger P.F."/>
            <person name="Sherman R."/>
            <person name="Stevens K."/>
            <person name="Langley C.H."/>
            <person name="Pellegrini M."/>
            <person name="Salzberg S.L."/>
        </authorList>
    </citation>
    <scope>NUCLEOTIDE SEQUENCE [LARGE SCALE GENOMIC DNA]</scope>
    <source>
        <strain evidence="7">cv. SW786</strain>
    </source>
</reference>
<dbReference type="OMA" id="MIGVDQT"/>
<accession>A0A7N2KUJ7</accession>
<sequence>MRSKSGRGGRPKHNRSTSSSPSITATTTSLPMLFNRKHNQFTLDEDSVCGEMLNAQLHNDVAPDLVDHALASKTRVHCSTSHDISTQDDGMEIDCFKQTCIICNQGGHVFVCAESGCPIALHKKCVSRELISDDDLEQFYCPYCLHKRAFVQKEQLRKKAELAKEDLLKFLGTNAVGGDGLKQKDGEEKRCQDQHNTDEEQMTEDGALDASKGSQGGLKIHEENISEAHQSKFAEDVENIQLEMNADGALDRSKGGSKDGLKVSEENKSRSKDEEQMQPKSPKQTSNANFASGTTDSDMEILAARVCRIKQRAQKKAFPQNDDSPRKLSSQENSTTEKKVTSKNKKHAASKKSRQPQVSTKQLTTMPFPTAKRKRLLWTAEEESMLKEGVHHVSASAKKNVPWRKILELGRHIFHKSRTPEDLKDKWRTMLAKEP</sequence>
<feature type="domain" description="Myb-like" evidence="5">
    <location>
        <begin position="370"/>
        <end position="431"/>
    </location>
</feature>
<dbReference type="PROSITE" id="PS50090">
    <property type="entry name" value="MYB_LIKE"/>
    <property type="match status" value="1"/>
</dbReference>
<feature type="compositionally biased region" description="Polar residues" evidence="4">
    <location>
        <begin position="355"/>
        <end position="367"/>
    </location>
</feature>
<evidence type="ECO:0000313" key="6">
    <source>
        <dbReference type="EnsemblPlants" id="QL02p026723:mrna"/>
    </source>
</evidence>
<dbReference type="FunCoup" id="A0A7N2KUJ7">
    <property type="interactions" value="171"/>
</dbReference>
<dbReference type="Gramene" id="QL02p026723:mrna">
    <property type="protein sequence ID" value="QL02p026723:mrna"/>
    <property type="gene ID" value="QL02p026723"/>
</dbReference>
<dbReference type="KEGG" id="qlo:115975136"/>
<dbReference type="SUPFAM" id="SSF57903">
    <property type="entry name" value="FYVE/PHD zinc finger"/>
    <property type="match status" value="1"/>
</dbReference>
<dbReference type="InterPro" id="IPR019786">
    <property type="entry name" value="Zinc_finger_PHD-type_CS"/>
</dbReference>
<keyword evidence="3" id="KW-0862">Zinc</keyword>
<evidence type="ECO:0000256" key="1">
    <source>
        <dbReference type="ARBA" id="ARBA00022723"/>
    </source>
</evidence>
<feature type="region of interest" description="Disordered" evidence="4">
    <location>
        <begin position="179"/>
        <end position="215"/>
    </location>
</feature>
<evidence type="ECO:0000313" key="7">
    <source>
        <dbReference type="Proteomes" id="UP000594261"/>
    </source>
</evidence>
<feature type="region of interest" description="Disordered" evidence="4">
    <location>
        <begin position="246"/>
        <end position="297"/>
    </location>
</feature>
<reference evidence="6" key="2">
    <citation type="submission" date="2021-01" db="UniProtKB">
        <authorList>
            <consortium name="EnsemblPlants"/>
        </authorList>
    </citation>
    <scope>IDENTIFICATION</scope>
</reference>
<feature type="compositionally biased region" description="Basic and acidic residues" evidence="4">
    <location>
        <begin position="181"/>
        <end position="198"/>
    </location>
</feature>
<dbReference type="InterPro" id="IPR009057">
    <property type="entry name" value="Homeodomain-like_sf"/>
</dbReference>
<organism evidence="6 7">
    <name type="scientific">Quercus lobata</name>
    <name type="common">Valley oak</name>
    <dbReference type="NCBI Taxonomy" id="97700"/>
    <lineage>
        <taxon>Eukaryota</taxon>
        <taxon>Viridiplantae</taxon>
        <taxon>Streptophyta</taxon>
        <taxon>Embryophyta</taxon>
        <taxon>Tracheophyta</taxon>
        <taxon>Spermatophyta</taxon>
        <taxon>Magnoliopsida</taxon>
        <taxon>eudicotyledons</taxon>
        <taxon>Gunneridae</taxon>
        <taxon>Pentapetalae</taxon>
        <taxon>rosids</taxon>
        <taxon>fabids</taxon>
        <taxon>Fagales</taxon>
        <taxon>Fagaceae</taxon>
        <taxon>Quercus</taxon>
    </lineage>
</organism>
<dbReference type="SUPFAM" id="SSF46689">
    <property type="entry name" value="Homeodomain-like"/>
    <property type="match status" value="1"/>
</dbReference>
<dbReference type="PROSITE" id="PS01359">
    <property type="entry name" value="ZF_PHD_1"/>
    <property type="match status" value="1"/>
</dbReference>
<dbReference type="InParanoid" id="A0A7N2KUJ7"/>
<dbReference type="Gene3D" id="3.30.40.10">
    <property type="entry name" value="Zinc/RING finger domain, C3HC4 (zinc finger)"/>
    <property type="match status" value="1"/>
</dbReference>
<feature type="compositionally biased region" description="Basic residues" evidence="4">
    <location>
        <begin position="341"/>
        <end position="354"/>
    </location>
</feature>
<dbReference type="EnsemblPlants" id="QL02p026723:mrna">
    <property type="protein sequence ID" value="QL02p026723:mrna"/>
    <property type="gene ID" value="QL02p026723"/>
</dbReference>
<dbReference type="InterPro" id="IPR013083">
    <property type="entry name" value="Znf_RING/FYVE/PHD"/>
</dbReference>
<dbReference type="SMART" id="SM00249">
    <property type="entry name" value="PHD"/>
    <property type="match status" value="1"/>
</dbReference>
<feature type="compositionally biased region" description="Low complexity" evidence="4">
    <location>
        <begin position="16"/>
        <end position="29"/>
    </location>
</feature>
<protein>
    <recommendedName>
        <fullName evidence="5">Myb-like domain-containing protein</fullName>
    </recommendedName>
</protein>
<gene>
    <name evidence="6" type="primary">LOC115975136</name>
</gene>
<feature type="compositionally biased region" description="Polar residues" evidence="4">
    <location>
        <begin position="278"/>
        <end position="296"/>
    </location>
</feature>
<dbReference type="RefSeq" id="XP_030951666.1">
    <property type="nucleotide sequence ID" value="XM_031095806.1"/>
</dbReference>
<feature type="region of interest" description="Disordered" evidence="4">
    <location>
        <begin position="312"/>
        <end position="368"/>
    </location>
</feature>
<dbReference type="InterPro" id="IPR001965">
    <property type="entry name" value="Znf_PHD"/>
</dbReference>
<evidence type="ECO:0000259" key="5">
    <source>
        <dbReference type="PROSITE" id="PS50090"/>
    </source>
</evidence>
<dbReference type="CDD" id="cd11660">
    <property type="entry name" value="SANT_TRF"/>
    <property type="match status" value="1"/>
</dbReference>
<dbReference type="SMART" id="SM00717">
    <property type="entry name" value="SANT"/>
    <property type="match status" value="1"/>
</dbReference>
<dbReference type="InterPro" id="IPR001005">
    <property type="entry name" value="SANT/Myb"/>
</dbReference>
<feature type="compositionally biased region" description="Basic residues" evidence="4">
    <location>
        <begin position="1"/>
        <end position="15"/>
    </location>
</feature>
<dbReference type="PANTHER" id="PTHR47863">
    <property type="entry name" value="RING/FYVE/PHD ZINC FINGER SUPERFAMILY PROTEIN"/>
    <property type="match status" value="1"/>
</dbReference>
<dbReference type="OrthoDB" id="608866at2759"/>
<keyword evidence="1" id="KW-0479">Metal-binding</keyword>
<proteinExistence type="predicted"/>
<evidence type="ECO:0000256" key="4">
    <source>
        <dbReference type="SAM" id="MobiDB-lite"/>
    </source>
</evidence>
<evidence type="ECO:0000256" key="3">
    <source>
        <dbReference type="ARBA" id="ARBA00022833"/>
    </source>
</evidence>
<keyword evidence="7" id="KW-1185">Reference proteome</keyword>
<dbReference type="GeneID" id="115975136"/>
<feature type="region of interest" description="Disordered" evidence="4">
    <location>
        <begin position="1"/>
        <end position="29"/>
    </location>
</feature>
<name>A0A7N2KUJ7_QUELO</name>
<dbReference type="InterPro" id="IPR011011">
    <property type="entry name" value="Znf_FYVE_PHD"/>
</dbReference>
<dbReference type="AlphaFoldDB" id="A0A7N2KUJ7"/>
<dbReference type="GO" id="GO:0008270">
    <property type="term" value="F:zinc ion binding"/>
    <property type="evidence" value="ECO:0007669"/>
    <property type="project" value="UniProtKB-KW"/>
</dbReference>
<dbReference type="PANTHER" id="PTHR47863:SF5">
    <property type="entry name" value="HOMEODOMAIN-LIKE PROTEIN WITH RING_FYVE_PHD-TYPE ZINC FINGER DOMAIN-CONTAINING PROTEIN-RELATED"/>
    <property type="match status" value="1"/>
</dbReference>
<evidence type="ECO:0000256" key="2">
    <source>
        <dbReference type="ARBA" id="ARBA00022771"/>
    </source>
</evidence>
<dbReference type="Gene3D" id="1.10.10.60">
    <property type="entry name" value="Homeodomain-like"/>
    <property type="match status" value="1"/>
</dbReference>